<evidence type="ECO:0000256" key="1">
    <source>
        <dbReference type="ARBA" id="ARBA00010716"/>
    </source>
</evidence>
<feature type="domain" description="Amidohydrolase-related" evidence="6">
    <location>
        <begin position="51"/>
        <end position="376"/>
    </location>
</feature>
<evidence type="ECO:0000256" key="2">
    <source>
        <dbReference type="ARBA" id="ARBA00022723"/>
    </source>
</evidence>
<dbReference type="SUPFAM" id="SSF51338">
    <property type="entry name" value="Composite domain of metallo-dependent hydrolases"/>
    <property type="match status" value="1"/>
</dbReference>
<evidence type="ECO:0000256" key="4">
    <source>
        <dbReference type="ARBA" id="ARBA00023277"/>
    </source>
</evidence>
<dbReference type="InterPro" id="IPR032466">
    <property type="entry name" value="Metal_Hydrolase"/>
</dbReference>
<evidence type="ECO:0000256" key="3">
    <source>
        <dbReference type="ARBA" id="ARBA00022801"/>
    </source>
</evidence>
<dbReference type="Gene3D" id="3.20.20.140">
    <property type="entry name" value="Metal-dependent hydrolases"/>
    <property type="match status" value="1"/>
</dbReference>
<dbReference type="RefSeq" id="WP_345728203.1">
    <property type="nucleotide sequence ID" value="NZ_BAAAYN010000017.1"/>
</dbReference>
<keyword evidence="8" id="KW-1185">Reference proteome</keyword>
<dbReference type="Proteomes" id="UP001501676">
    <property type="component" value="Unassembled WGS sequence"/>
</dbReference>
<dbReference type="InterPro" id="IPR006680">
    <property type="entry name" value="Amidohydro-rel"/>
</dbReference>
<comment type="caution">
    <text evidence="7">The sequence shown here is derived from an EMBL/GenBank/DDBJ whole genome shotgun (WGS) entry which is preliminary data.</text>
</comment>
<dbReference type="CDD" id="cd00854">
    <property type="entry name" value="NagA"/>
    <property type="match status" value="1"/>
</dbReference>
<dbReference type="SUPFAM" id="SSF51556">
    <property type="entry name" value="Metallo-dependent hydrolases"/>
    <property type="match status" value="1"/>
</dbReference>
<proteinExistence type="inferred from homology"/>
<name>A0ABP6SWH3_9ACTN</name>
<organism evidence="7 8">
    <name type="scientific">Cryptosporangium minutisporangium</name>
    <dbReference type="NCBI Taxonomy" id="113569"/>
    <lineage>
        <taxon>Bacteria</taxon>
        <taxon>Bacillati</taxon>
        <taxon>Actinomycetota</taxon>
        <taxon>Actinomycetes</taxon>
        <taxon>Cryptosporangiales</taxon>
        <taxon>Cryptosporangiaceae</taxon>
        <taxon>Cryptosporangium</taxon>
    </lineage>
</organism>
<dbReference type="PANTHER" id="PTHR11113:SF14">
    <property type="entry name" value="N-ACETYLGLUCOSAMINE-6-PHOSPHATE DEACETYLASE"/>
    <property type="match status" value="1"/>
</dbReference>
<reference evidence="8" key="1">
    <citation type="journal article" date="2019" name="Int. J. Syst. Evol. Microbiol.">
        <title>The Global Catalogue of Microorganisms (GCM) 10K type strain sequencing project: providing services to taxonomists for standard genome sequencing and annotation.</title>
        <authorList>
            <consortium name="The Broad Institute Genomics Platform"/>
            <consortium name="The Broad Institute Genome Sequencing Center for Infectious Disease"/>
            <person name="Wu L."/>
            <person name="Ma J."/>
        </authorList>
    </citation>
    <scope>NUCLEOTIDE SEQUENCE [LARGE SCALE GENOMIC DNA]</scope>
    <source>
        <strain evidence="8">JCM 9458</strain>
    </source>
</reference>
<dbReference type="PANTHER" id="PTHR11113">
    <property type="entry name" value="N-ACETYLGLUCOSAMINE-6-PHOSPHATE DEACETYLASE"/>
    <property type="match status" value="1"/>
</dbReference>
<keyword evidence="3 5" id="KW-0378">Hydrolase</keyword>
<keyword evidence="2" id="KW-0479">Metal-binding</keyword>
<sequence>MTVLSDATLVLPVGVVQGGWVAVADGRITAVGGPERSRPRDPDVVDLGGCWVVPGFVDLHVHGGGGECYDDAGPETIGAISSLHRAHGTTTALASLATAPLDEMLRAAGILADRVDSGALAGIHAEGPFLSPAHAGEQDPAAMLVPDPDVLSRLLDACRGHLRVLTVAPELPGALELVKRAVDQDVAVSIGHTGAGYERTLSAIEAGATLATHLFHAQPGPQQREPGAVAALLEHPDVVVQLIADGIHLHDALLAMVFRLCGSDRVALVTNAMAAAGAGDGRYTLGTREVEVRGGVALFKDTGTLAGSTLTQDAALRRAVDAGVPLLDVVTALSATPARAIGLGGRVGALVPGLAADLLVLGPRLEVDGVMVGGSWLRAPH</sequence>
<evidence type="ECO:0000259" key="6">
    <source>
        <dbReference type="Pfam" id="PF01979"/>
    </source>
</evidence>
<accession>A0ABP6SWH3</accession>
<dbReference type="PIRSF" id="PIRSF038994">
    <property type="entry name" value="NagA"/>
    <property type="match status" value="1"/>
</dbReference>
<evidence type="ECO:0000313" key="8">
    <source>
        <dbReference type="Proteomes" id="UP001501676"/>
    </source>
</evidence>
<evidence type="ECO:0000313" key="7">
    <source>
        <dbReference type="EMBL" id="GAA3386581.1"/>
    </source>
</evidence>
<protein>
    <submittedName>
        <fullName evidence="7">N-acetylglucosamine-6-phosphate deacetylase</fullName>
    </submittedName>
</protein>
<dbReference type="Pfam" id="PF01979">
    <property type="entry name" value="Amidohydro_1"/>
    <property type="match status" value="1"/>
</dbReference>
<dbReference type="Gene3D" id="2.30.40.10">
    <property type="entry name" value="Urease, subunit C, domain 1"/>
    <property type="match status" value="1"/>
</dbReference>
<dbReference type="EMBL" id="BAAAYN010000017">
    <property type="protein sequence ID" value="GAA3386581.1"/>
    <property type="molecule type" value="Genomic_DNA"/>
</dbReference>
<gene>
    <name evidence="7" type="primary">nagA_2</name>
    <name evidence="7" type="ORF">GCM10020369_24870</name>
</gene>
<evidence type="ECO:0000256" key="5">
    <source>
        <dbReference type="PIRNR" id="PIRNR038994"/>
    </source>
</evidence>
<comment type="similarity">
    <text evidence="1 5">Belongs to the metallo-dependent hydrolases superfamily. NagA family.</text>
</comment>
<dbReference type="InterPro" id="IPR003764">
    <property type="entry name" value="GlcNAc_6-P_deAcase"/>
</dbReference>
<dbReference type="InterPro" id="IPR011059">
    <property type="entry name" value="Metal-dep_hydrolase_composite"/>
</dbReference>
<dbReference type="NCBIfam" id="TIGR00221">
    <property type="entry name" value="nagA"/>
    <property type="match status" value="1"/>
</dbReference>
<keyword evidence="4 5" id="KW-0119">Carbohydrate metabolism</keyword>